<dbReference type="InterPro" id="IPR016181">
    <property type="entry name" value="Acyl_CoA_acyltransferase"/>
</dbReference>
<dbReference type="SUPFAM" id="SSF55729">
    <property type="entry name" value="Acyl-CoA N-acyltransferases (Nat)"/>
    <property type="match status" value="1"/>
</dbReference>
<evidence type="ECO:0000256" key="3">
    <source>
        <dbReference type="ARBA" id="ARBA00038502"/>
    </source>
</evidence>
<name>A0ABR3Y7D4_9PEZI</name>
<comment type="caution">
    <text evidence="5">The sequence shown here is derived from an EMBL/GenBank/DDBJ whole genome shotgun (WGS) entry which is preliminary data.</text>
</comment>
<evidence type="ECO:0000259" key="4">
    <source>
        <dbReference type="PROSITE" id="PS51186"/>
    </source>
</evidence>
<evidence type="ECO:0000256" key="1">
    <source>
        <dbReference type="ARBA" id="ARBA00022679"/>
    </source>
</evidence>
<keyword evidence="2" id="KW-0012">Acyltransferase</keyword>
<dbReference type="Proteomes" id="UP001586593">
    <property type="component" value="Unassembled WGS sequence"/>
</dbReference>
<gene>
    <name evidence="5" type="ORF">VTK73DRAFT_7663</name>
</gene>
<keyword evidence="6" id="KW-1185">Reference proteome</keyword>
<dbReference type="Gene3D" id="3.40.630.30">
    <property type="match status" value="1"/>
</dbReference>
<dbReference type="EMBL" id="JAZHXJ010000005">
    <property type="protein sequence ID" value="KAL1883875.1"/>
    <property type="molecule type" value="Genomic_DNA"/>
</dbReference>
<comment type="similarity">
    <text evidence="3">Belongs to the acetyltransferase family. RimJ subfamily.</text>
</comment>
<evidence type="ECO:0000313" key="6">
    <source>
        <dbReference type="Proteomes" id="UP001586593"/>
    </source>
</evidence>
<accession>A0ABR3Y7D4</accession>
<dbReference type="PROSITE" id="PS51186">
    <property type="entry name" value="GNAT"/>
    <property type="match status" value="1"/>
</dbReference>
<sequence length="237" mass="26301">MASINNDARPVPKTRTSCLLPAPILHLSNCVVRPYHPSDGPALAKVADDPEIARYMRNTFPSPYTLKDAENWIAIATTPTDDRLGIELPPFLNFAILACPEPGVGTGSESGREVADDGVDEQNYSDFVFAGGIGLRTMDDVESRTMELGYWLGRGFRRRGIASEAVRSFSRWAFEAIPQLLRIETRVFGPNEASVRLLSRCGYVFEGSRRHAVCKRGVVMDMLMHGLLREECLAINR</sequence>
<dbReference type="InterPro" id="IPR000182">
    <property type="entry name" value="GNAT_dom"/>
</dbReference>
<organism evidence="5 6">
    <name type="scientific">Phialemonium thermophilum</name>
    <dbReference type="NCBI Taxonomy" id="223376"/>
    <lineage>
        <taxon>Eukaryota</taxon>
        <taxon>Fungi</taxon>
        <taxon>Dikarya</taxon>
        <taxon>Ascomycota</taxon>
        <taxon>Pezizomycotina</taxon>
        <taxon>Sordariomycetes</taxon>
        <taxon>Sordariomycetidae</taxon>
        <taxon>Cephalothecales</taxon>
        <taxon>Cephalothecaceae</taxon>
        <taxon>Phialemonium</taxon>
    </lineage>
</organism>
<evidence type="ECO:0000256" key="2">
    <source>
        <dbReference type="ARBA" id="ARBA00023315"/>
    </source>
</evidence>
<protein>
    <recommendedName>
        <fullName evidence="4">N-acetyltransferase domain-containing protein</fullName>
    </recommendedName>
</protein>
<keyword evidence="1" id="KW-0808">Transferase</keyword>
<dbReference type="InterPro" id="IPR051531">
    <property type="entry name" value="N-acetyltransferase"/>
</dbReference>
<proteinExistence type="inferred from homology"/>
<evidence type="ECO:0000313" key="5">
    <source>
        <dbReference type="EMBL" id="KAL1883875.1"/>
    </source>
</evidence>
<dbReference type="PANTHER" id="PTHR43792">
    <property type="entry name" value="GNAT FAMILY, PUTATIVE (AFU_ORTHOLOGUE AFUA_3G00765)-RELATED-RELATED"/>
    <property type="match status" value="1"/>
</dbReference>
<dbReference type="Pfam" id="PF13302">
    <property type="entry name" value="Acetyltransf_3"/>
    <property type="match status" value="1"/>
</dbReference>
<feature type="domain" description="N-acetyltransferase" evidence="4">
    <location>
        <begin position="124"/>
        <end position="225"/>
    </location>
</feature>
<reference evidence="5 6" key="1">
    <citation type="journal article" date="2024" name="Commun. Biol.">
        <title>Comparative genomic analysis of thermophilic fungi reveals convergent evolutionary adaptations and gene losses.</title>
        <authorList>
            <person name="Steindorff A.S."/>
            <person name="Aguilar-Pontes M.V."/>
            <person name="Robinson A.J."/>
            <person name="Andreopoulos B."/>
            <person name="LaButti K."/>
            <person name="Kuo A."/>
            <person name="Mondo S."/>
            <person name="Riley R."/>
            <person name="Otillar R."/>
            <person name="Haridas S."/>
            <person name="Lipzen A."/>
            <person name="Grimwood J."/>
            <person name="Schmutz J."/>
            <person name="Clum A."/>
            <person name="Reid I.D."/>
            <person name="Moisan M.C."/>
            <person name="Butler G."/>
            <person name="Nguyen T.T.M."/>
            <person name="Dewar K."/>
            <person name="Conant G."/>
            <person name="Drula E."/>
            <person name="Henrissat B."/>
            <person name="Hansel C."/>
            <person name="Singer S."/>
            <person name="Hutchinson M.I."/>
            <person name="de Vries R.P."/>
            <person name="Natvig D.O."/>
            <person name="Powell A.J."/>
            <person name="Tsang A."/>
            <person name="Grigoriev I.V."/>
        </authorList>
    </citation>
    <scope>NUCLEOTIDE SEQUENCE [LARGE SCALE GENOMIC DNA]</scope>
    <source>
        <strain evidence="5 6">ATCC 24622</strain>
    </source>
</reference>
<dbReference type="PANTHER" id="PTHR43792:SF8">
    <property type="entry name" value="[RIBOSOMAL PROTEIN US5]-ALANINE N-ACETYLTRANSFERASE"/>
    <property type="match status" value="1"/>
</dbReference>